<gene>
    <name evidence="1" type="ORF">QO012_000461</name>
</gene>
<reference evidence="1 2" key="1">
    <citation type="submission" date="2023-07" db="EMBL/GenBank/DDBJ databases">
        <title>Genomic Encyclopedia of Type Strains, Phase IV (KMG-IV): sequencing the most valuable type-strain genomes for metagenomic binning, comparative biology and taxonomic classification.</title>
        <authorList>
            <person name="Goeker M."/>
        </authorList>
    </citation>
    <scope>NUCLEOTIDE SEQUENCE [LARGE SCALE GENOMIC DNA]</scope>
    <source>
        <strain evidence="1 2">DSM 19013</strain>
    </source>
</reference>
<dbReference type="RefSeq" id="WP_238203253.1">
    <property type="nucleotide sequence ID" value="NZ_BPQE01000013.1"/>
</dbReference>
<protein>
    <submittedName>
        <fullName evidence="1">Uncharacterized protein</fullName>
    </submittedName>
</protein>
<accession>A0ABU0HUH9</accession>
<evidence type="ECO:0000313" key="2">
    <source>
        <dbReference type="Proteomes" id="UP001231124"/>
    </source>
</evidence>
<comment type="caution">
    <text evidence="1">The sequence shown here is derived from an EMBL/GenBank/DDBJ whole genome shotgun (WGS) entry which is preliminary data.</text>
</comment>
<dbReference type="Proteomes" id="UP001231124">
    <property type="component" value="Unassembled WGS sequence"/>
</dbReference>
<dbReference type="EMBL" id="JAUSVP010000001">
    <property type="protein sequence ID" value="MDQ0445983.1"/>
    <property type="molecule type" value="Genomic_DNA"/>
</dbReference>
<organism evidence="1 2">
    <name type="scientific">Methylobacterium aerolatum</name>
    <dbReference type="NCBI Taxonomy" id="418708"/>
    <lineage>
        <taxon>Bacteria</taxon>
        <taxon>Pseudomonadati</taxon>
        <taxon>Pseudomonadota</taxon>
        <taxon>Alphaproteobacteria</taxon>
        <taxon>Hyphomicrobiales</taxon>
        <taxon>Methylobacteriaceae</taxon>
        <taxon>Methylobacterium</taxon>
    </lineage>
</organism>
<keyword evidence="2" id="KW-1185">Reference proteome</keyword>
<evidence type="ECO:0000313" key="1">
    <source>
        <dbReference type="EMBL" id="MDQ0445983.1"/>
    </source>
</evidence>
<proteinExistence type="predicted"/>
<name>A0ABU0HUH9_9HYPH</name>
<sequence length="64" mass="7733">MNREWMLAVAAVHQVEIDEWYVLPFLDGVENFAVDIKLSGLIQRLFRSFRLEMKYYDGRRRIRA</sequence>